<gene>
    <name evidence="7" type="ORF">MJAP1_003468</name>
</gene>
<evidence type="ECO:0000256" key="4">
    <source>
        <dbReference type="ARBA" id="ARBA00023136"/>
    </source>
</evidence>
<evidence type="ECO:0000256" key="3">
    <source>
        <dbReference type="ARBA" id="ARBA00022989"/>
    </source>
</evidence>
<dbReference type="AlphaFoldDB" id="A0AAF0JB28"/>
<feature type="transmembrane region" description="Helical" evidence="6">
    <location>
        <begin position="153"/>
        <end position="173"/>
    </location>
</feature>
<keyword evidence="4 6" id="KW-0472">Membrane</keyword>
<feature type="region of interest" description="Disordered" evidence="5">
    <location>
        <begin position="27"/>
        <end position="57"/>
    </location>
</feature>
<dbReference type="GeneID" id="85227119"/>
<evidence type="ECO:0000256" key="2">
    <source>
        <dbReference type="ARBA" id="ARBA00022692"/>
    </source>
</evidence>
<feature type="transmembrane region" description="Helical" evidence="6">
    <location>
        <begin position="178"/>
        <end position="197"/>
    </location>
</feature>
<evidence type="ECO:0000256" key="5">
    <source>
        <dbReference type="SAM" id="MobiDB-lite"/>
    </source>
</evidence>
<comment type="subcellular location">
    <subcellularLocation>
        <location evidence="1">Membrane</location>
        <topology evidence="1">Multi-pass membrane protein</topology>
    </subcellularLocation>
</comment>
<sequence length="224" mass="23935">MAGPGKSAAVAPSKGLDADAPYLVESYQNSTGNAGTDDPVPAYTYSADPRGAAPAQRSWDEAARAKANPIRPAATHNAGHVYIDVDAERLQQSEGSAPAFAPAPINSTITGYATALGWDLSKLCALTYIFPPFTSIFVLIWETQNDLVRFHGYQSALASAVVVGTSFVLRVLFGWRTLAWLLVRASLIASWYCAYVAHQSATALERDPFLPLVGPWAVSFVGDE</sequence>
<evidence type="ECO:0000313" key="7">
    <source>
        <dbReference type="EMBL" id="WFD40482.1"/>
    </source>
</evidence>
<protein>
    <submittedName>
        <fullName evidence="7">Uncharacterized protein</fullName>
    </submittedName>
</protein>
<accession>A0AAF0JB28</accession>
<dbReference type="RefSeq" id="XP_060123379.1">
    <property type="nucleotide sequence ID" value="XM_060267396.1"/>
</dbReference>
<reference evidence="7" key="1">
    <citation type="submission" date="2023-03" db="EMBL/GenBank/DDBJ databases">
        <title>Mating type loci evolution in Malassezia.</title>
        <authorList>
            <person name="Coelho M.A."/>
        </authorList>
    </citation>
    <scope>NUCLEOTIDE SEQUENCE</scope>
    <source>
        <strain evidence="7">CBS 9431</strain>
    </source>
</reference>
<dbReference type="PANTHER" id="PTHR36460:SF1">
    <property type="entry name" value="UPF0132 DOMAIN PROTEIN (AFU_ORTHOLOGUE AFUA_3G10255)"/>
    <property type="match status" value="1"/>
</dbReference>
<name>A0AAF0JB28_9BASI</name>
<dbReference type="GO" id="GO:0016020">
    <property type="term" value="C:membrane"/>
    <property type="evidence" value="ECO:0007669"/>
    <property type="project" value="UniProtKB-SubCell"/>
</dbReference>
<keyword evidence="3 6" id="KW-1133">Transmembrane helix</keyword>
<evidence type="ECO:0000256" key="1">
    <source>
        <dbReference type="ARBA" id="ARBA00004141"/>
    </source>
</evidence>
<keyword evidence="2 6" id="KW-0812">Transmembrane</keyword>
<dbReference type="PANTHER" id="PTHR36460">
    <property type="entry name" value="UPF0132 DOMAIN PROTEIN (AFU_ORTHOLOGUE AFUA_3G10255)"/>
    <property type="match status" value="1"/>
</dbReference>
<dbReference type="Proteomes" id="UP001217754">
    <property type="component" value="Chromosome 6"/>
</dbReference>
<evidence type="ECO:0000256" key="6">
    <source>
        <dbReference type="SAM" id="Phobius"/>
    </source>
</evidence>
<proteinExistence type="predicted"/>
<keyword evidence="8" id="KW-1185">Reference proteome</keyword>
<feature type="transmembrane region" description="Helical" evidence="6">
    <location>
        <begin position="123"/>
        <end position="141"/>
    </location>
</feature>
<dbReference type="EMBL" id="CP119963">
    <property type="protein sequence ID" value="WFD40482.1"/>
    <property type="molecule type" value="Genomic_DNA"/>
</dbReference>
<evidence type="ECO:0000313" key="8">
    <source>
        <dbReference type="Proteomes" id="UP001217754"/>
    </source>
</evidence>
<organism evidence="7 8">
    <name type="scientific">Malassezia japonica</name>
    <dbReference type="NCBI Taxonomy" id="223818"/>
    <lineage>
        <taxon>Eukaryota</taxon>
        <taxon>Fungi</taxon>
        <taxon>Dikarya</taxon>
        <taxon>Basidiomycota</taxon>
        <taxon>Ustilaginomycotina</taxon>
        <taxon>Malasseziomycetes</taxon>
        <taxon>Malasseziales</taxon>
        <taxon>Malasseziaceae</taxon>
        <taxon>Malassezia</taxon>
    </lineage>
</organism>